<dbReference type="EMBL" id="BMLM01000002">
    <property type="protein sequence ID" value="GGN86136.1"/>
    <property type="molecule type" value="Genomic_DNA"/>
</dbReference>
<gene>
    <name evidence="10" type="ORF">GCM10010968_19490</name>
</gene>
<dbReference type="NCBIfam" id="TIGR01726">
    <property type="entry name" value="HEQRo_perm_3TM"/>
    <property type="match status" value="1"/>
</dbReference>
<dbReference type="PROSITE" id="PS50928">
    <property type="entry name" value="ABC_TM1"/>
    <property type="match status" value="1"/>
</dbReference>
<keyword evidence="11" id="KW-1185">Reference proteome</keyword>
<keyword evidence="2 7" id="KW-0813">Transport</keyword>
<evidence type="ECO:0000256" key="7">
    <source>
        <dbReference type="RuleBase" id="RU363032"/>
    </source>
</evidence>
<evidence type="ECO:0000256" key="5">
    <source>
        <dbReference type="ARBA" id="ARBA00022989"/>
    </source>
</evidence>
<dbReference type="InterPro" id="IPR010065">
    <property type="entry name" value="AA_ABC_transptr_permease_3TM"/>
</dbReference>
<comment type="subcellular location">
    <subcellularLocation>
        <location evidence="1 7">Cell membrane</location>
        <topology evidence="1 7">Multi-pass membrane protein</topology>
    </subcellularLocation>
</comment>
<evidence type="ECO:0000256" key="6">
    <source>
        <dbReference type="ARBA" id="ARBA00023136"/>
    </source>
</evidence>
<comment type="similarity">
    <text evidence="7">Belongs to the binding-protein-dependent transport system permease family.</text>
</comment>
<keyword evidence="3" id="KW-1003">Cell membrane</keyword>
<comment type="caution">
    <text evidence="10">The sequence shown here is derived from an EMBL/GenBank/DDBJ whole genome shotgun (WGS) entry which is preliminary data.</text>
</comment>
<feature type="transmembrane region" description="Helical" evidence="7">
    <location>
        <begin position="193"/>
        <end position="217"/>
    </location>
</feature>
<feature type="domain" description="ABC transmembrane type-1" evidence="9">
    <location>
        <begin position="68"/>
        <end position="259"/>
    </location>
</feature>
<organism evidence="10 11">
    <name type="scientific">Agrococcus terreus</name>
    <dbReference type="NCBI Taxonomy" id="574649"/>
    <lineage>
        <taxon>Bacteria</taxon>
        <taxon>Bacillati</taxon>
        <taxon>Actinomycetota</taxon>
        <taxon>Actinomycetes</taxon>
        <taxon>Micrococcales</taxon>
        <taxon>Microbacteriaceae</taxon>
        <taxon>Agrococcus</taxon>
    </lineage>
</organism>
<dbReference type="PANTHER" id="PTHR30614:SF21">
    <property type="entry name" value="AMINO ACID ABC TRANSPORTER PERMEASE"/>
    <property type="match status" value="1"/>
</dbReference>
<keyword evidence="4 7" id="KW-0812">Transmembrane</keyword>
<keyword evidence="6 7" id="KW-0472">Membrane</keyword>
<dbReference type="PANTHER" id="PTHR30614">
    <property type="entry name" value="MEMBRANE COMPONENT OF AMINO ACID ABC TRANSPORTER"/>
    <property type="match status" value="1"/>
</dbReference>
<protein>
    <submittedName>
        <fullName evidence="10">Amino acid ABC transporter permease</fullName>
    </submittedName>
</protein>
<sequence>MSQASVLYDVPGPRAIARNRILGVVTVAAVIAVLGWIVWRMAETGQFSASKWEAFAYQTIWAQILQGLQNTLGAFVVAAIGALALGFVLAIARLSDHRAVRIPAAIVTEVLRAVPVLIFMMLLYYALPVLGPRLPPYWAVVIALIAYNGSVLAEVIRAGVESLPRGQKEAGYAIGLRKSGVMRLILMPQAIRSMLPVIIAQLVVTLKDTALGFIITFEELLFIAKRLGSAATLDRPIIQSTIVIGAIYIAICLLLSWVATIAQRRVSASPRAAGGKRPGNAGGATDTQLLLTQRGVDANTGNAVGGGGTLGLTGRAPDADDTADGRAP</sequence>
<feature type="transmembrane region" description="Helical" evidence="7">
    <location>
        <begin position="237"/>
        <end position="262"/>
    </location>
</feature>
<evidence type="ECO:0000256" key="3">
    <source>
        <dbReference type="ARBA" id="ARBA00022475"/>
    </source>
</evidence>
<evidence type="ECO:0000256" key="2">
    <source>
        <dbReference type="ARBA" id="ARBA00022448"/>
    </source>
</evidence>
<accession>A0ABQ2KLN7</accession>
<evidence type="ECO:0000256" key="1">
    <source>
        <dbReference type="ARBA" id="ARBA00004651"/>
    </source>
</evidence>
<feature type="transmembrane region" description="Helical" evidence="7">
    <location>
        <begin position="21"/>
        <end position="39"/>
    </location>
</feature>
<feature type="transmembrane region" description="Helical" evidence="7">
    <location>
        <begin position="104"/>
        <end position="125"/>
    </location>
</feature>
<proteinExistence type="inferred from homology"/>
<dbReference type="SUPFAM" id="SSF161098">
    <property type="entry name" value="MetI-like"/>
    <property type="match status" value="1"/>
</dbReference>
<evidence type="ECO:0000256" key="4">
    <source>
        <dbReference type="ARBA" id="ARBA00022692"/>
    </source>
</evidence>
<dbReference type="RefSeq" id="WP_188718132.1">
    <property type="nucleotide sequence ID" value="NZ_BAABBD010000007.1"/>
</dbReference>
<feature type="region of interest" description="Disordered" evidence="8">
    <location>
        <begin position="298"/>
        <end position="328"/>
    </location>
</feature>
<dbReference type="CDD" id="cd06261">
    <property type="entry name" value="TM_PBP2"/>
    <property type="match status" value="1"/>
</dbReference>
<feature type="transmembrane region" description="Helical" evidence="7">
    <location>
        <begin position="137"/>
        <end position="156"/>
    </location>
</feature>
<evidence type="ECO:0000259" key="9">
    <source>
        <dbReference type="PROSITE" id="PS50928"/>
    </source>
</evidence>
<dbReference type="InterPro" id="IPR035906">
    <property type="entry name" value="MetI-like_sf"/>
</dbReference>
<evidence type="ECO:0000313" key="11">
    <source>
        <dbReference type="Proteomes" id="UP000626982"/>
    </source>
</evidence>
<dbReference type="Gene3D" id="1.10.3720.10">
    <property type="entry name" value="MetI-like"/>
    <property type="match status" value="1"/>
</dbReference>
<dbReference type="Pfam" id="PF00528">
    <property type="entry name" value="BPD_transp_1"/>
    <property type="match status" value="1"/>
</dbReference>
<evidence type="ECO:0000256" key="8">
    <source>
        <dbReference type="SAM" id="MobiDB-lite"/>
    </source>
</evidence>
<dbReference type="InterPro" id="IPR000515">
    <property type="entry name" value="MetI-like"/>
</dbReference>
<name>A0ABQ2KLN7_9MICO</name>
<keyword evidence="5 7" id="KW-1133">Transmembrane helix</keyword>
<dbReference type="Proteomes" id="UP000626982">
    <property type="component" value="Unassembled WGS sequence"/>
</dbReference>
<feature type="transmembrane region" description="Helical" evidence="7">
    <location>
        <begin position="72"/>
        <end position="92"/>
    </location>
</feature>
<dbReference type="InterPro" id="IPR043429">
    <property type="entry name" value="ArtM/GltK/GlnP/TcyL/YhdX-like"/>
</dbReference>
<evidence type="ECO:0000313" key="10">
    <source>
        <dbReference type="EMBL" id="GGN86136.1"/>
    </source>
</evidence>
<reference evidence="11" key="1">
    <citation type="journal article" date="2019" name="Int. J. Syst. Evol. Microbiol.">
        <title>The Global Catalogue of Microorganisms (GCM) 10K type strain sequencing project: providing services to taxonomists for standard genome sequencing and annotation.</title>
        <authorList>
            <consortium name="The Broad Institute Genomics Platform"/>
            <consortium name="The Broad Institute Genome Sequencing Center for Infectious Disease"/>
            <person name="Wu L."/>
            <person name="Ma J."/>
        </authorList>
    </citation>
    <scope>NUCLEOTIDE SEQUENCE [LARGE SCALE GENOMIC DNA]</scope>
    <source>
        <strain evidence="11">CGMCC 1.6960</strain>
    </source>
</reference>